<dbReference type="GO" id="GO:0009847">
    <property type="term" value="P:spore germination"/>
    <property type="evidence" value="ECO:0007669"/>
    <property type="project" value="InterPro"/>
</dbReference>
<evidence type="ECO:0000259" key="8">
    <source>
        <dbReference type="Pfam" id="PF05504"/>
    </source>
</evidence>
<keyword evidence="4" id="KW-0732">Signal</keyword>
<dbReference type="AlphaFoldDB" id="A0A6M0T1J2"/>
<feature type="domain" description="Spore germination protein N-terminal" evidence="9">
    <location>
        <begin position="22"/>
        <end position="185"/>
    </location>
</feature>
<evidence type="ECO:0000313" key="10">
    <source>
        <dbReference type="EMBL" id="NFA61374.1"/>
    </source>
</evidence>
<dbReference type="NCBIfam" id="TIGR02887">
    <property type="entry name" value="spore_ger_x_C"/>
    <property type="match status" value="1"/>
</dbReference>
<evidence type="ECO:0000256" key="4">
    <source>
        <dbReference type="ARBA" id="ARBA00022729"/>
    </source>
</evidence>
<dbReference type="PANTHER" id="PTHR35789:SF1">
    <property type="entry name" value="SPORE GERMINATION PROTEIN B3"/>
    <property type="match status" value="1"/>
</dbReference>
<evidence type="ECO:0000256" key="7">
    <source>
        <dbReference type="ARBA" id="ARBA00023288"/>
    </source>
</evidence>
<dbReference type="InterPro" id="IPR057336">
    <property type="entry name" value="GerAC_N"/>
</dbReference>
<dbReference type="InterPro" id="IPR038501">
    <property type="entry name" value="Spore_GerAC_C_sf"/>
</dbReference>
<evidence type="ECO:0000259" key="9">
    <source>
        <dbReference type="Pfam" id="PF25198"/>
    </source>
</evidence>
<dbReference type="EMBL" id="SGJP01000030">
    <property type="protein sequence ID" value="NFA61374.1"/>
    <property type="molecule type" value="Genomic_DNA"/>
</dbReference>
<comment type="similarity">
    <text evidence="2">Belongs to the GerABKC lipoprotein family.</text>
</comment>
<evidence type="ECO:0000256" key="6">
    <source>
        <dbReference type="ARBA" id="ARBA00023139"/>
    </source>
</evidence>
<evidence type="ECO:0000313" key="11">
    <source>
        <dbReference type="Proteomes" id="UP000473089"/>
    </source>
</evidence>
<evidence type="ECO:0000256" key="3">
    <source>
        <dbReference type="ARBA" id="ARBA00022544"/>
    </source>
</evidence>
<dbReference type="PANTHER" id="PTHR35789">
    <property type="entry name" value="SPORE GERMINATION PROTEIN B3"/>
    <property type="match status" value="1"/>
</dbReference>
<dbReference type="Pfam" id="PF05504">
    <property type="entry name" value="Spore_GerAC"/>
    <property type="match status" value="1"/>
</dbReference>
<dbReference type="PROSITE" id="PS51257">
    <property type="entry name" value="PROKAR_LIPOPROTEIN"/>
    <property type="match status" value="1"/>
</dbReference>
<feature type="domain" description="Spore germination GerAC-like C-terminal" evidence="8">
    <location>
        <begin position="202"/>
        <end position="359"/>
    </location>
</feature>
<keyword evidence="5" id="KW-0472">Membrane</keyword>
<dbReference type="GO" id="GO:0016020">
    <property type="term" value="C:membrane"/>
    <property type="evidence" value="ECO:0007669"/>
    <property type="project" value="UniProtKB-SubCell"/>
</dbReference>
<comment type="subcellular location">
    <subcellularLocation>
        <location evidence="1">Membrane</location>
        <topology evidence="1">Lipid-anchor</topology>
    </subcellularLocation>
</comment>
<gene>
    <name evidence="10" type="ORF">EXM42_13515</name>
</gene>
<keyword evidence="3" id="KW-0309">Germination</keyword>
<sequence>MKRIIAILLVFSNIFLQGCFSYRDINKLLFATAVIVDVDNSNNPVLYVEAYKGVREESNQKDRLVFKGTGKTLLESLKNINLSSSSEVNYEQTKAIIFTEKAANIGLDRFIDVFEREQQFIMRADFCIFEGTGDELLSIKIPDEKFLGIFVYDLIQNVNTSSSAIKLTLNDLLNERLMRDKTAVASFIQYNRRDTENKIFLNGGAVINKDKYVSRLSAEEAKGYNFLANKVSKGVIQISNPQDINKLITLEILSSKTKTKVEYVNGTIYLTKKIKTVCTIGESQGRFYGNKDQINNLNVLAGEEINKIVSSVFSKFQKNNLDIFDIENDVYIKYPNLNLENIILNTELKTEIDVEIINSADIIS</sequence>
<dbReference type="InterPro" id="IPR046953">
    <property type="entry name" value="Spore_GerAC-like_C"/>
</dbReference>
<dbReference type="InterPro" id="IPR008844">
    <property type="entry name" value="Spore_GerAC-like"/>
</dbReference>
<accession>A0A6M0T1J2</accession>
<dbReference type="Proteomes" id="UP000473089">
    <property type="component" value="Unassembled WGS sequence"/>
</dbReference>
<evidence type="ECO:0000256" key="2">
    <source>
        <dbReference type="ARBA" id="ARBA00007886"/>
    </source>
</evidence>
<evidence type="ECO:0000256" key="1">
    <source>
        <dbReference type="ARBA" id="ARBA00004635"/>
    </source>
</evidence>
<keyword evidence="7" id="KW-0449">Lipoprotein</keyword>
<organism evidence="10 11">
    <name type="scientific">Clostridium botulinum</name>
    <dbReference type="NCBI Taxonomy" id="1491"/>
    <lineage>
        <taxon>Bacteria</taxon>
        <taxon>Bacillati</taxon>
        <taxon>Bacillota</taxon>
        <taxon>Clostridia</taxon>
        <taxon>Eubacteriales</taxon>
        <taxon>Clostridiaceae</taxon>
        <taxon>Clostridium</taxon>
    </lineage>
</organism>
<comment type="caution">
    <text evidence="10">The sequence shown here is derived from an EMBL/GenBank/DDBJ whole genome shotgun (WGS) entry which is preliminary data.</text>
</comment>
<dbReference type="Pfam" id="PF25198">
    <property type="entry name" value="Spore_GerAC_N"/>
    <property type="match status" value="1"/>
</dbReference>
<evidence type="ECO:0000256" key="5">
    <source>
        <dbReference type="ARBA" id="ARBA00023136"/>
    </source>
</evidence>
<keyword evidence="6" id="KW-0564">Palmitate</keyword>
<reference evidence="10 11" key="1">
    <citation type="submission" date="2019-02" db="EMBL/GenBank/DDBJ databases">
        <title>Genome sequencing of Clostridium botulinum clinical isolates.</title>
        <authorList>
            <person name="Brunt J."/>
            <person name="Van Vliet A.H.M."/>
            <person name="Stringer S.C."/>
            <person name="Grant K.A."/>
            <person name="Carter A.C."/>
            <person name="Peck M.W."/>
        </authorList>
    </citation>
    <scope>NUCLEOTIDE SEQUENCE [LARGE SCALE GENOMIC DNA]</scope>
    <source>
        <strain evidence="10 11">R1125/03</strain>
    </source>
</reference>
<dbReference type="Gene3D" id="3.30.300.210">
    <property type="entry name" value="Nutrient germinant receptor protein C, domain 3"/>
    <property type="match status" value="1"/>
</dbReference>
<name>A0A6M0T1J2_CLOBO</name>
<protein>
    <submittedName>
        <fullName evidence="10">Ger(X)C family spore germination protein</fullName>
    </submittedName>
</protein>
<proteinExistence type="inferred from homology"/>